<evidence type="ECO:0000313" key="1">
    <source>
        <dbReference type="EMBL" id="KAH8696364.1"/>
    </source>
</evidence>
<dbReference type="GeneID" id="70250829"/>
<comment type="caution">
    <text evidence="1">The sequence shown here is derived from an EMBL/GenBank/DDBJ whole genome shotgun (WGS) entry which is preliminary data.</text>
</comment>
<evidence type="ECO:0000313" key="2">
    <source>
        <dbReference type="Proteomes" id="UP001201262"/>
    </source>
</evidence>
<dbReference type="EMBL" id="JAJTJA010000007">
    <property type="protein sequence ID" value="KAH8696364.1"/>
    <property type="molecule type" value="Genomic_DNA"/>
</dbReference>
<sequence length="126" mass="14664">MATFLRDKKVLEADVIAVQEPWRNEFNATTHQPASRTHQLLYPKGQARVALFVNKRIDPSKWIHTIVNKDYQVLQIHYERGGPPRMLAIHNIYNEPEKTTLSARIKFLKLPAQIKPDSAQNLFNYN</sequence>
<dbReference type="InterPro" id="IPR036691">
    <property type="entry name" value="Endo/exonu/phosph_ase_sf"/>
</dbReference>
<dbReference type="SUPFAM" id="SSF56219">
    <property type="entry name" value="DNase I-like"/>
    <property type="match status" value="1"/>
</dbReference>
<protein>
    <recommendedName>
        <fullName evidence="3">Endonuclease/exonuclease/phosphatase domain-containing protein</fullName>
    </recommendedName>
</protein>
<dbReference type="AlphaFoldDB" id="A0AAD4PXG3"/>
<reference evidence="1" key="1">
    <citation type="submission" date="2021-12" db="EMBL/GenBank/DDBJ databases">
        <title>Convergent genome expansion in fungi linked to evolution of root-endophyte symbiosis.</title>
        <authorList>
            <consortium name="DOE Joint Genome Institute"/>
            <person name="Ke Y.-H."/>
            <person name="Bonito G."/>
            <person name="Liao H.-L."/>
            <person name="Looney B."/>
            <person name="Rojas-Flechas A."/>
            <person name="Nash J."/>
            <person name="Hameed K."/>
            <person name="Schadt C."/>
            <person name="Martin F."/>
            <person name="Crous P.W."/>
            <person name="Miettinen O."/>
            <person name="Magnuson J.K."/>
            <person name="Labbe J."/>
            <person name="Jacobson D."/>
            <person name="Doktycz M.J."/>
            <person name="Veneault-Fourrey C."/>
            <person name="Kuo A."/>
            <person name="Mondo S."/>
            <person name="Calhoun S."/>
            <person name="Riley R."/>
            <person name="Ohm R."/>
            <person name="LaButti K."/>
            <person name="Andreopoulos B."/>
            <person name="Pangilinan J."/>
            <person name="Nolan M."/>
            <person name="Tritt A."/>
            <person name="Clum A."/>
            <person name="Lipzen A."/>
            <person name="Daum C."/>
            <person name="Barry K."/>
            <person name="Grigoriev I.V."/>
            <person name="Vilgalys R."/>
        </authorList>
    </citation>
    <scope>NUCLEOTIDE SEQUENCE</scope>
    <source>
        <strain evidence="1">PMI_201</strain>
    </source>
</reference>
<organism evidence="1 2">
    <name type="scientific">Talaromyces proteolyticus</name>
    <dbReference type="NCBI Taxonomy" id="1131652"/>
    <lineage>
        <taxon>Eukaryota</taxon>
        <taxon>Fungi</taxon>
        <taxon>Dikarya</taxon>
        <taxon>Ascomycota</taxon>
        <taxon>Pezizomycotina</taxon>
        <taxon>Eurotiomycetes</taxon>
        <taxon>Eurotiomycetidae</taxon>
        <taxon>Eurotiales</taxon>
        <taxon>Trichocomaceae</taxon>
        <taxon>Talaromyces</taxon>
        <taxon>Talaromyces sect. Bacilispori</taxon>
    </lineage>
</organism>
<dbReference type="Gene3D" id="3.60.10.10">
    <property type="entry name" value="Endonuclease/exonuclease/phosphatase"/>
    <property type="match status" value="1"/>
</dbReference>
<dbReference type="Proteomes" id="UP001201262">
    <property type="component" value="Unassembled WGS sequence"/>
</dbReference>
<evidence type="ECO:0008006" key="3">
    <source>
        <dbReference type="Google" id="ProtNLM"/>
    </source>
</evidence>
<gene>
    <name evidence="1" type="ORF">BGW36DRAFT_428380</name>
</gene>
<proteinExistence type="predicted"/>
<dbReference type="RefSeq" id="XP_046071302.1">
    <property type="nucleotide sequence ID" value="XM_046220542.1"/>
</dbReference>
<keyword evidence="2" id="KW-1185">Reference proteome</keyword>
<accession>A0AAD4PXG3</accession>
<name>A0AAD4PXG3_9EURO</name>